<name>A0ABP8MZQ2_9BACT</name>
<dbReference type="RefSeq" id="WP_344827269.1">
    <property type="nucleotide sequence ID" value="NZ_BAABEZ010000022.1"/>
</dbReference>
<proteinExistence type="predicted"/>
<keyword evidence="3" id="KW-1185">Reference proteome</keyword>
<organism evidence="2 3">
    <name type="scientific">Rurimicrobium arvi</name>
    <dbReference type="NCBI Taxonomy" id="2049916"/>
    <lineage>
        <taxon>Bacteria</taxon>
        <taxon>Pseudomonadati</taxon>
        <taxon>Bacteroidota</taxon>
        <taxon>Chitinophagia</taxon>
        <taxon>Chitinophagales</taxon>
        <taxon>Chitinophagaceae</taxon>
        <taxon>Rurimicrobium</taxon>
    </lineage>
</organism>
<keyword evidence="1" id="KW-0732">Signal</keyword>
<comment type="caution">
    <text evidence="2">The sequence shown here is derived from an EMBL/GenBank/DDBJ whole genome shotgun (WGS) entry which is preliminary data.</text>
</comment>
<protein>
    <recommendedName>
        <fullName evidence="4">Transporter</fullName>
    </recommendedName>
</protein>
<dbReference type="EMBL" id="BAABEZ010000022">
    <property type="protein sequence ID" value="GAA4457146.1"/>
    <property type="molecule type" value="Genomic_DNA"/>
</dbReference>
<accession>A0ABP8MZQ2</accession>
<evidence type="ECO:0008006" key="4">
    <source>
        <dbReference type="Google" id="ProtNLM"/>
    </source>
</evidence>
<dbReference type="Proteomes" id="UP001501410">
    <property type="component" value="Unassembled WGS sequence"/>
</dbReference>
<feature type="chain" id="PRO_5045910802" description="Transporter" evidence="1">
    <location>
        <begin position="24"/>
        <end position="306"/>
    </location>
</feature>
<evidence type="ECO:0000313" key="2">
    <source>
        <dbReference type="EMBL" id="GAA4457146.1"/>
    </source>
</evidence>
<sequence length="306" mass="34066">MRRITLGLLLTSVLSAGAPDSIACDVCGCSANIQSLGLLPQFSNNFVGLQYLTYHSVSNHPALFEGKPDEHTEQQFRSLQLWGRIRLSQRFQLLAFVPYLHNTNQDTSASITKSGIGDVTLMVNYSVPLKRPSKGERLLLAGLGIKAPTGHYDSLANTGTGLPNVQTGTGSWDMNGNLSYTRRFSRWGYNAEGSFSMTTPNRSRYKFGNKTALALNAFYWKKSGAFTFVPQCGLRVEHALHDYDNYDKKWLNEQTGGVLSFVTAGAQVMLKQAGLRAMAYIPAYQHYATGYVHTRTRWECSVFFLF</sequence>
<gene>
    <name evidence="2" type="ORF">GCM10023092_23550</name>
</gene>
<evidence type="ECO:0000313" key="3">
    <source>
        <dbReference type="Proteomes" id="UP001501410"/>
    </source>
</evidence>
<feature type="signal peptide" evidence="1">
    <location>
        <begin position="1"/>
        <end position="23"/>
    </location>
</feature>
<reference evidence="3" key="1">
    <citation type="journal article" date="2019" name="Int. J. Syst. Evol. Microbiol.">
        <title>The Global Catalogue of Microorganisms (GCM) 10K type strain sequencing project: providing services to taxonomists for standard genome sequencing and annotation.</title>
        <authorList>
            <consortium name="The Broad Institute Genomics Platform"/>
            <consortium name="The Broad Institute Genome Sequencing Center for Infectious Disease"/>
            <person name="Wu L."/>
            <person name="Ma J."/>
        </authorList>
    </citation>
    <scope>NUCLEOTIDE SEQUENCE [LARGE SCALE GENOMIC DNA]</scope>
    <source>
        <strain evidence="3">JCM 31921</strain>
    </source>
</reference>
<evidence type="ECO:0000256" key="1">
    <source>
        <dbReference type="SAM" id="SignalP"/>
    </source>
</evidence>